<sequence length="269" mass="27439">MSSSNYGPPVPGYAQPPAGYGPPPPGAYGPPPVAPGPYGPPQPPGAFAQPGPPGFGPAGGPGGPPVVVDVGKTNGRKAIAGSVVAGALGLTAVISGIAGAVDGGAGVGAVVIIIGLLLLALPVAMIVRKDKIFRPHRLVFEAVGLRWDDPKGAPWAVPWSELAAVAVSKHSPQQVGPESIQDKLVGAASDKMLGERAHVRLDLYPADPSFSMRHPEMAHLWERQGVKNGYRLPLGSNVKFIPVIAGAMGRFAPGLYRGVNATEGFMGLS</sequence>
<comment type="caution">
    <text evidence="3">The sequence shown here is derived from an EMBL/GenBank/DDBJ whole genome shotgun (WGS) entry which is preliminary data.</text>
</comment>
<evidence type="ECO:0000313" key="4">
    <source>
        <dbReference type="Proteomes" id="UP000520767"/>
    </source>
</evidence>
<dbReference type="RefSeq" id="WP_184812186.1">
    <property type="nucleotide sequence ID" value="NZ_JACHJQ010000004.1"/>
</dbReference>
<organism evidence="3 4">
    <name type="scientific">Actinophytocola algeriensis</name>
    <dbReference type="NCBI Taxonomy" id="1768010"/>
    <lineage>
        <taxon>Bacteria</taxon>
        <taxon>Bacillati</taxon>
        <taxon>Actinomycetota</taxon>
        <taxon>Actinomycetes</taxon>
        <taxon>Pseudonocardiales</taxon>
        <taxon>Pseudonocardiaceae</taxon>
    </lineage>
</organism>
<feature type="compositionally biased region" description="Pro residues" evidence="1">
    <location>
        <begin position="19"/>
        <end position="55"/>
    </location>
</feature>
<dbReference type="AlphaFoldDB" id="A0A7W7Q7F6"/>
<keyword evidence="4" id="KW-1185">Reference proteome</keyword>
<reference evidence="3 4" key="1">
    <citation type="submission" date="2020-08" db="EMBL/GenBank/DDBJ databases">
        <title>Genomic Encyclopedia of Type Strains, Phase III (KMG-III): the genomes of soil and plant-associated and newly described type strains.</title>
        <authorList>
            <person name="Whitman W."/>
        </authorList>
    </citation>
    <scope>NUCLEOTIDE SEQUENCE [LARGE SCALE GENOMIC DNA]</scope>
    <source>
        <strain evidence="3 4">CECT 8960</strain>
    </source>
</reference>
<accession>A0A7W7Q7F6</accession>
<keyword evidence="2" id="KW-0812">Transmembrane</keyword>
<name>A0A7W7Q7F6_9PSEU</name>
<dbReference type="SUPFAM" id="SSF81995">
    <property type="entry name" value="beta-sandwich domain of Sec23/24"/>
    <property type="match status" value="1"/>
</dbReference>
<evidence type="ECO:0000256" key="1">
    <source>
        <dbReference type="SAM" id="MobiDB-lite"/>
    </source>
</evidence>
<dbReference type="Proteomes" id="UP000520767">
    <property type="component" value="Unassembled WGS sequence"/>
</dbReference>
<protein>
    <submittedName>
        <fullName evidence="3">Uncharacterized protein</fullName>
    </submittedName>
</protein>
<gene>
    <name evidence="3" type="ORF">FHR82_004316</name>
</gene>
<proteinExistence type="predicted"/>
<feature type="region of interest" description="Disordered" evidence="1">
    <location>
        <begin position="1"/>
        <end position="68"/>
    </location>
</feature>
<evidence type="ECO:0000313" key="3">
    <source>
        <dbReference type="EMBL" id="MBB4908074.1"/>
    </source>
</evidence>
<feature type="transmembrane region" description="Helical" evidence="2">
    <location>
        <begin position="107"/>
        <end position="127"/>
    </location>
</feature>
<evidence type="ECO:0000256" key="2">
    <source>
        <dbReference type="SAM" id="Phobius"/>
    </source>
</evidence>
<keyword evidence="2" id="KW-1133">Transmembrane helix</keyword>
<keyword evidence="2" id="KW-0472">Membrane</keyword>
<dbReference type="EMBL" id="JACHJQ010000004">
    <property type="protein sequence ID" value="MBB4908074.1"/>
    <property type="molecule type" value="Genomic_DNA"/>
</dbReference>
<feature type="transmembrane region" description="Helical" evidence="2">
    <location>
        <begin position="78"/>
        <end position="101"/>
    </location>
</feature>